<feature type="compositionally biased region" description="Basic and acidic residues" evidence="1">
    <location>
        <begin position="7"/>
        <end position="36"/>
    </location>
</feature>
<sequence>MVIRPRQHIDKERLEESQKETGDSQKETGDSQKETGDSGMVSCSHSK</sequence>
<evidence type="ECO:0000313" key="3">
    <source>
        <dbReference type="Proteomes" id="UP001323405"/>
    </source>
</evidence>
<reference evidence="2 3" key="1">
    <citation type="journal article" date="2023" name="bioRxiv">
        <title>High-quality genome assemblies of four members of thePodospora anserinaspecies complex.</title>
        <authorList>
            <person name="Ament-Velasquez S.L."/>
            <person name="Vogan A.A."/>
            <person name="Wallerman O."/>
            <person name="Hartmann F."/>
            <person name="Gautier V."/>
            <person name="Silar P."/>
            <person name="Giraud T."/>
            <person name="Johannesson H."/>
        </authorList>
    </citation>
    <scope>NUCLEOTIDE SEQUENCE [LARGE SCALE GENOMIC DNA]</scope>
    <source>
        <strain evidence="2 3">CBS 415.72m</strain>
    </source>
</reference>
<dbReference type="GeneID" id="87912009"/>
<keyword evidence="3" id="KW-1185">Reference proteome</keyword>
<dbReference type="RefSeq" id="XP_062740177.1">
    <property type="nucleotide sequence ID" value="XM_062892102.1"/>
</dbReference>
<dbReference type="Proteomes" id="UP001323405">
    <property type="component" value="Unassembled WGS sequence"/>
</dbReference>
<accession>A0ABR0G682</accession>
<protein>
    <submittedName>
        <fullName evidence="2">Uncharacterized protein</fullName>
    </submittedName>
</protein>
<evidence type="ECO:0000313" key="2">
    <source>
        <dbReference type="EMBL" id="KAK4651202.1"/>
    </source>
</evidence>
<evidence type="ECO:0000256" key="1">
    <source>
        <dbReference type="SAM" id="MobiDB-lite"/>
    </source>
</evidence>
<gene>
    <name evidence="2" type="ORF">QC762_604070</name>
</gene>
<proteinExistence type="predicted"/>
<dbReference type="EMBL" id="JAFFHA010000008">
    <property type="protein sequence ID" value="KAK4651202.1"/>
    <property type="molecule type" value="Genomic_DNA"/>
</dbReference>
<feature type="region of interest" description="Disordered" evidence="1">
    <location>
        <begin position="1"/>
        <end position="47"/>
    </location>
</feature>
<organism evidence="2 3">
    <name type="scientific">Podospora pseudocomata</name>
    <dbReference type="NCBI Taxonomy" id="2093779"/>
    <lineage>
        <taxon>Eukaryota</taxon>
        <taxon>Fungi</taxon>
        <taxon>Dikarya</taxon>
        <taxon>Ascomycota</taxon>
        <taxon>Pezizomycotina</taxon>
        <taxon>Sordariomycetes</taxon>
        <taxon>Sordariomycetidae</taxon>
        <taxon>Sordariales</taxon>
        <taxon>Podosporaceae</taxon>
        <taxon>Podospora</taxon>
    </lineage>
</organism>
<comment type="caution">
    <text evidence="2">The sequence shown here is derived from an EMBL/GenBank/DDBJ whole genome shotgun (WGS) entry which is preliminary data.</text>
</comment>
<name>A0ABR0G682_9PEZI</name>